<proteinExistence type="predicted"/>
<dbReference type="AlphaFoldDB" id="A0A931IXY9"/>
<dbReference type="InterPro" id="IPR037185">
    <property type="entry name" value="EmrE-like"/>
</dbReference>
<name>A0A931IXY9_9BURK</name>
<gene>
    <name evidence="3" type="ORF">I7X43_07385</name>
</gene>
<feature type="domain" description="EamA" evidence="2">
    <location>
        <begin position="5"/>
        <end position="141"/>
    </location>
</feature>
<dbReference type="RefSeq" id="WP_198100264.1">
    <property type="nucleotide sequence ID" value="NZ_JAEDAL010000002.1"/>
</dbReference>
<keyword evidence="1" id="KW-1133">Transmembrane helix</keyword>
<dbReference type="GO" id="GO:0016020">
    <property type="term" value="C:membrane"/>
    <property type="evidence" value="ECO:0007669"/>
    <property type="project" value="InterPro"/>
</dbReference>
<feature type="transmembrane region" description="Helical" evidence="1">
    <location>
        <begin position="34"/>
        <end position="57"/>
    </location>
</feature>
<reference evidence="3" key="1">
    <citation type="submission" date="2020-12" db="EMBL/GenBank/DDBJ databases">
        <title>The genome sequence of Inhella sp. 4Y17.</title>
        <authorList>
            <person name="Liu Y."/>
        </authorList>
    </citation>
    <scope>NUCLEOTIDE SEQUENCE</scope>
    <source>
        <strain evidence="3">4Y10</strain>
    </source>
</reference>
<feature type="transmembrane region" description="Helical" evidence="1">
    <location>
        <begin position="6"/>
        <end position="22"/>
    </location>
</feature>
<feature type="transmembrane region" description="Helical" evidence="1">
    <location>
        <begin position="69"/>
        <end position="89"/>
    </location>
</feature>
<dbReference type="Proteomes" id="UP000620139">
    <property type="component" value="Unassembled WGS sequence"/>
</dbReference>
<evidence type="ECO:0000256" key="1">
    <source>
        <dbReference type="SAM" id="Phobius"/>
    </source>
</evidence>
<sequence length="145" mass="15224">MKVGYALAMAVAIGGQVLYHLMQKSLSASAHPVLSLMAFYAVAALLSLPLFLLFPLQQSLRESVGQLNASVWGVALAIVLIELGFLLAYRAGASLNSAFVLTASVVTASLLVMGWLLFQERLSLTQLAGLALCLSGIALMSRSAA</sequence>
<keyword evidence="4" id="KW-1185">Reference proteome</keyword>
<feature type="transmembrane region" description="Helical" evidence="1">
    <location>
        <begin position="98"/>
        <end position="118"/>
    </location>
</feature>
<dbReference type="EMBL" id="JAEDAL010000002">
    <property type="protein sequence ID" value="MBH9552673.1"/>
    <property type="molecule type" value="Genomic_DNA"/>
</dbReference>
<dbReference type="Pfam" id="PF00892">
    <property type="entry name" value="EamA"/>
    <property type="match status" value="1"/>
</dbReference>
<accession>A0A931IXY9</accession>
<comment type="caution">
    <text evidence="3">The sequence shown here is derived from an EMBL/GenBank/DDBJ whole genome shotgun (WGS) entry which is preliminary data.</text>
</comment>
<keyword evidence="1" id="KW-0812">Transmembrane</keyword>
<protein>
    <submittedName>
        <fullName evidence="3">EamA family transporter</fullName>
    </submittedName>
</protein>
<organism evidence="3 4">
    <name type="scientific">Inhella gelatinilytica</name>
    <dbReference type="NCBI Taxonomy" id="2795030"/>
    <lineage>
        <taxon>Bacteria</taxon>
        <taxon>Pseudomonadati</taxon>
        <taxon>Pseudomonadota</taxon>
        <taxon>Betaproteobacteria</taxon>
        <taxon>Burkholderiales</taxon>
        <taxon>Sphaerotilaceae</taxon>
        <taxon>Inhella</taxon>
    </lineage>
</organism>
<evidence type="ECO:0000313" key="4">
    <source>
        <dbReference type="Proteomes" id="UP000620139"/>
    </source>
</evidence>
<keyword evidence="1" id="KW-0472">Membrane</keyword>
<evidence type="ECO:0000259" key="2">
    <source>
        <dbReference type="Pfam" id="PF00892"/>
    </source>
</evidence>
<dbReference type="InterPro" id="IPR000620">
    <property type="entry name" value="EamA_dom"/>
</dbReference>
<evidence type="ECO:0000313" key="3">
    <source>
        <dbReference type="EMBL" id="MBH9552673.1"/>
    </source>
</evidence>
<dbReference type="SUPFAM" id="SSF103481">
    <property type="entry name" value="Multidrug resistance efflux transporter EmrE"/>
    <property type="match status" value="1"/>
</dbReference>